<dbReference type="PANTHER" id="PTHR23088">
    <property type="entry name" value="NITRILASE-RELATED"/>
    <property type="match status" value="1"/>
</dbReference>
<name>A0A1L7CUV5_9CORY</name>
<dbReference type="OrthoDB" id="9811121at2"/>
<accession>A0A1L7CUV5</accession>
<dbReference type="AlphaFoldDB" id="A0A1L7CUV5"/>
<dbReference type="Proteomes" id="UP000185434">
    <property type="component" value="Chromosome"/>
</dbReference>
<dbReference type="PANTHER" id="PTHR23088:SF27">
    <property type="entry name" value="DEAMINATED GLUTATHIONE AMIDASE"/>
    <property type="match status" value="1"/>
</dbReference>
<evidence type="ECO:0000313" key="4">
    <source>
        <dbReference type="Proteomes" id="UP000185434"/>
    </source>
</evidence>
<dbReference type="InterPro" id="IPR036526">
    <property type="entry name" value="C-N_Hydrolase_sf"/>
</dbReference>
<organism evidence="3 4">
    <name type="scientific">Corynebacterium frankenforstense DSM 45800</name>
    <dbReference type="NCBI Taxonomy" id="1437875"/>
    <lineage>
        <taxon>Bacteria</taxon>
        <taxon>Bacillati</taxon>
        <taxon>Actinomycetota</taxon>
        <taxon>Actinomycetes</taxon>
        <taxon>Mycobacteriales</taxon>
        <taxon>Corynebacteriaceae</taxon>
        <taxon>Corynebacterium</taxon>
    </lineage>
</organism>
<dbReference type="CDD" id="cd07581">
    <property type="entry name" value="nitrilase_3"/>
    <property type="match status" value="1"/>
</dbReference>
<sequence length="264" mass="28233">MRIAAAQILSTGDPEKNLVTVTEAVREAAAAGARVVVLPEASSQAFGTGRLDERAEELDGPFAEGVRAVAEETGTVVVVGMFRPADQAFRDGRTVNRVFNTALITGPGVDDHYDKIHTYDAFDYEESATVKPGERVVTFDVDGVRLGVAICFDLRFPELFRELACRGAHAVVVPTSWADGPGKLEQWLLVTRARAMDTGCYIVGADQALPEEETDGPTGVGHSVVVGPDAGIVEEAGDRPGIIYADIDTEAVAQQRRTLPVLPR</sequence>
<dbReference type="EMBL" id="CP009247">
    <property type="protein sequence ID" value="APT89614.1"/>
    <property type="molecule type" value="Genomic_DNA"/>
</dbReference>
<dbReference type="Pfam" id="PF00795">
    <property type="entry name" value="CN_hydrolase"/>
    <property type="match status" value="1"/>
</dbReference>
<feature type="domain" description="CN hydrolase" evidence="2">
    <location>
        <begin position="1"/>
        <end position="249"/>
    </location>
</feature>
<dbReference type="KEGG" id="cfk:CFRA_10670"/>
<dbReference type="PROSITE" id="PS50263">
    <property type="entry name" value="CN_HYDROLASE"/>
    <property type="match status" value="1"/>
</dbReference>
<evidence type="ECO:0000259" key="2">
    <source>
        <dbReference type="PROSITE" id="PS50263"/>
    </source>
</evidence>
<keyword evidence="3" id="KW-0378">Hydrolase</keyword>
<reference evidence="3 4" key="1">
    <citation type="submission" date="2014-08" db="EMBL/GenBank/DDBJ databases">
        <title>Complete genome sequence of Corynebacterium frankenforstense ST18(T) (=DSM 45800(T)), isolated from raw cow milk.</title>
        <authorList>
            <person name="Ruckert C."/>
            <person name="Albersmeier A."/>
            <person name="Winkler A."/>
            <person name="Lipski A."/>
            <person name="Kalinowski J."/>
        </authorList>
    </citation>
    <scope>NUCLEOTIDE SEQUENCE [LARGE SCALE GENOMIC DNA]</scope>
    <source>
        <strain evidence="3 4">ST18</strain>
    </source>
</reference>
<protein>
    <submittedName>
        <fullName evidence="3">Amidohydrolase</fullName>
    </submittedName>
</protein>
<dbReference type="STRING" id="1437875.CFRA_10670"/>
<dbReference type="SUPFAM" id="SSF56317">
    <property type="entry name" value="Carbon-nitrogen hydrolase"/>
    <property type="match status" value="1"/>
</dbReference>
<dbReference type="Gene3D" id="3.60.110.10">
    <property type="entry name" value="Carbon-nitrogen hydrolase"/>
    <property type="match status" value="1"/>
</dbReference>
<dbReference type="InterPro" id="IPR003010">
    <property type="entry name" value="C-N_Hydrolase"/>
</dbReference>
<keyword evidence="4" id="KW-1185">Reference proteome</keyword>
<dbReference type="RefSeq" id="WP_075664608.1">
    <property type="nucleotide sequence ID" value="NZ_CP009247.1"/>
</dbReference>
<evidence type="ECO:0000256" key="1">
    <source>
        <dbReference type="ARBA" id="ARBA00010613"/>
    </source>
</evidence>
<gene>
    <name evidence="3" type="ORF">CFRA_10670</name>
</gene>
<comment type="similarity">
    <text evidence="1">Belongs to the carbon-nitrogen hydrolase superfamily. NIT1/NIT2 family.</text>
</comment>
<evidence type="ECO:0000313" key="3">
    <source>
        <dbReference type="EMBL" id="APT89614.1"/>
    </source>
</evidence>
<proteinExistence type="inferred from homology"/>
<dbReference type="GO" id="GO:0016787">
    <property type="term" value="F:hydrolase activity"/>
    <property type="evidence" value="ECO:0007669"/>
    <property type="project" value="UniProtKB-KW"/>
</dbReference>